<dbReference type="Proteomes" id="UP000235388">
    <property type="component" value="Unassembled WGS sequence"/>
</dbReference>
<dbReference type="AlphaFoldDB" id="A0A2N5SLS0"/>
<evidence type="ECO:0000313" key="2">
    <source>
        <dbReference type="Proteomes" id="UP000235388"/>
    </source>
</evidence>
<evidence type="ECO:0000313" key="1">
    <source>
        <dbReference type="EMBL" id="PLW14200.1"/>
    </source>
</evidence>
<dbReference type="OrthoDB" id="2496748at2759"/>
<gene>
    <name evidence="1" type="ORF">PCANC_17835</name>
</gene>
<dbReference type="STRING" id="200324.A0A2N5SLS0"/>
<protein>
    <submittedName>
        <fullName evidence="1">Uncharacterized protein</fullName>
    </submittedName>
</protein>
<sequence>MSFFTPHLNTIVQPSIDYPFVSNISDVVPSPTTFEIEVPNKSQASTGVLNLFHEVGGAPVSFPTNPLRFTIPGNTLGEAQLFSDAMCKSVLWNRLKLTQNQPKKKDKKKKDLGGRPPEFFFKLDHQCPRARHLDRSPFSRKKHPSRKCGCQAWFHVIHHIASNSLRVTWYWAHNHDLGSISDIVASRLPPCVEKWLDERVVSGASCSNILKASQSPSVLALENANAVASGRAIGYDQIRYLIKKRANFLAKKDSNVFNSLSKWQLLLESRNWTVHASILQDSPNFVFAFYSPWQRQMLVKHGQRMIMIDSTHNSVSNYFLSNGKKASLFSILIRDPLTGKGLPIAWAFTGSSAETSVHNILRWLRESSGVVPQAVMSDCDLAISNAVEAAYSDLWDQAPKHYWCLFHVMKAFKENAKSHLKDRADEALTDFRGVVYSQTDMTEL</sequence>
<comment type="caution">
    <text evidence="1">The sequence shown here is derived from an EMBL/GenBank/DDBJ whole genome shotgun (WGS) entry which is preliminary data.</text>
</comment>
<organism evidence="1 2">
    <name type="scientific">Puccinia coronata f. sp. avenae</name>
    <dbReference type="NCBI Taxonomy" id="200324"/>
    <lineage>
        <taxon>Eukaryota</taxon>
        <taxon>Fungi</taxon>
        <taxon>Dikarya</taxon>
        <taxon>Basidiomycota</taxon>
        <taxon>Pucciniomycotina</taxon>
        <taxon>Pucciniomycetes</taxon>
        <taxon>Pucciniales</taxon>
        <taxon>Pucciniaceae</taxon>
        <taxon>Puccinia</taxon>
    </lineage>
</organism>
<keyword evidence="2" id="KW-1185">Reference proteome</keyword>
<dbReference type="EMBL" id="PGCJ01000927">
    <property type="protein sequence ID" value="PLW14200.1"/>
    <property type="molecule type" value="Genomic_DNA"/>
</dbReference>
<reference evidence="1 2" key="1">
    <citation type="submission" date="2017-11" db="EMBL/GenBank/DDBJ databases">
        <title>De novo assembly and phasing of dikaryotic genomes from two isolates of Puccinia coronata f. sp. avenae, the causal agent of oat crown rust.</title>
        <authorList>
            <person name="Miller M.E."/>
            <person name="Zhang Y."/>
            <person name="Omidvar V."/>
            <person name="Sperschneider J."/>
            <person name="Schwessinger B."/>
            <person name="Raley C."/>
            <person name="Palmer J.M."/>
            <person name="Garnica D."/>
            <person name="Upadhyaya N."/>
            <person name="Rathjen J."/>
            <person name="Taylor J.M."/>
            <person name="Park R.F."/>
            <person name="Dodds P.N."/>
            <person name="Hirsch C.D."/>
            <person name="Kianian S.F."/>
            <person name="Figueroa M."/>
        </authorList>
    </citation>
    <scope>NUCLEOTIDE SEQUENCE [LARGE SCALE GENOMIC DNA]</scope>
    <source>
        <strain evidence="1">12NC29</strain>
    </source>
</reference>
<proteinExistence type="predicted"/>
<accession>A0A2N5SLS0</accession>
<name>A0A2N5SLS0_9BASI</name>